<evidence type="ECO:0000313" key="8">
    <source>
        <dbReference type="EMBL" id="SFJ62613.1"/>
    </source>
</evidence>
<dbReference type="InterPro" id="IPR051539">
    <property type="entry name" value="T4SS-coupling_protein"/>
</dbReference>
<keyword evidence="3" id="KW-1003">Cell membrane</keyword>
<comment type="subcellular location">
    <subcellularLocation>
        <location evidence="1">Cell membrane</location>
        <topology evidence="1">Multi-pass membrane protein</topology>
    </subcellularLocation>
</comment>
<keyword evidence="9" id="KW-1185">Reference proteome</keyword>
<sequence length="369" mass="40457">MIGRIILVLIGLYLAGFISLPWSPDGPIFRFLFGDFIAFGERVGINAALRSAAPYVGWGLVALAVWGMRRLIWWPFRHAYWLRRLFGGRVFGKARWARKRDLRRAGLTQPGGLFLGRAAGVDLYHSGEGHIMTIGGTGGGKSSGLVVPTLCELTEGAVIVTDPSGELAAMTARRRAQIGPVVFLNPFASVFEKDTGLAYPDDGFNPLSVLDPQSPNFITDTNALARLLMVGDRRESGSYWNDEGAEFLALMIASIKLYDAPDLHNLAFLYRVVRDTPENIAQRLEWIEEKGHPALQDDATRFAALTKIHAQWAGVVSKAALATKRYAPSTPLGDHVTKDGFDAARLKTEKVTVFILVPPSMLAVALPWL</sequence>
<accession>A0A1I3SW74</accession>
<name>A0A1I3SW74_9HYPH</name>
<dbReference type="InterPro" id="IPR027417">
    <property type="entry name" value="P-loop_NTPase"/>
</dbReference>
<evidence type="ECO:0000256" key="5">
    <source>
        <dbReference type="ARBA" id="ARBA00022989"/>
    </source>
</evidence>
<dbReference type="STRING" id="1121003.SAMN03080618_03489"/>
<gene>
    <name evidence="8" type="ORF">SAMN03080618_03489</name>
</gene>
<dbReference type="RefSeq" id="WP_139207996.1">
    <property type="nucleotide sequence ID" value="NZ_FORF01000036.1"/>
</dbReference>
<keyword evidence="5 7" id="KW-1133">Transmembrane helix</keyword>
<reference evidence="9" key="1">
    <citation type="submission" date="2016-10" db="EMBL/GenBank/DDBJ databases">
        <authorList>
            <person name="Varghese N."/>
            <person name="Submissions S."/>
        </authorList>
    </citation>
    <scope>NUCLEOTIDE SEQUENCE [LARGE SCALE GENOMIC DNA]</scope>
    <source>
        <strain evidence="9">DSM 21857</strain>
    </source>
</reference>
<feature type="transmembrane region" description="Helical" evidence="7">
    <location>
        <begin position="5"/>
        <end position="23"/>
    </location>
</feature>
<dbReference type="Pfam" id="PF02534">
    <property type="entry name" value="T4SS-DNA_transf"/>
    <property type="match status" value="1"/>
</dbReference>
<evidence type="ECO:0000256" key="2">
    <source>
        <dbReference type="ARBA" id="ARBA00008806"/>
    </source>
</evidence>
<dbReference type="OrthoDB" id="9759295at2"/>
<evidence type="ECO:0000256" key="6">
    <source>
        <dbReference type="ARBA" id="ARBA00023136"/>
    </source>
</evidence>
<protein>
    <submittedName>
        <fullName evidence="8">Type IV secretory system Conjugative DNA transfer</fullName>
    </submittedName>
</protein>
<evidence type="ECO:0000256" key="7">
    <source>
        <dbReference type="SAM" id="Phobius"/>
    </source>
</evidence>
<dbReference type="GO" id="GO:0005886">
    <property type="term" value="C:plasma membrane"/>
    <property type="evidence" value="ECO:0007669"/>
    <property type="project" value="UniProtKB-SubCell"/>
</dbReference>
<evidence type="ECO:0000313" key="9">
    <source>
        <dbReference type="Proteomes" id="UP000242763"/>
    </source>
</evidence>
<keyword evidence="4 7" id="KW-0812">Transmembrane</keyword>
<dbReference type="PANTHER" id="PTHR37937">
    <property type="entry name" value="CONJUGATIVE TRANSFER: DNA TRANSPORT"/>
    <property type="match status" value="1"/>
</dbReference>
<dbReference type="EMBL" id="FORF01000036">
    <property type="protein sequence ID" value="SFJ62613.1"/>
    <property type="molecule type" value="Genomic_DNA"/>
</dbReference>
<evidence type="ECO:0000256" key="1">
    <source>
        <dbReference type="ARBA" id="ARBA00004651"/>
    </source>
</evidence>
<dbReference type="AlphaFoldDB" id="A0A1I3SW74"/>
<organism evidence="8 9">
    <name type="scientific">Aquamicrobium aerolatum DSM 21857</name>
    <dbReference type="NCBI Taxonomy" id="1121003"/>
    <lineage>
        <taxon>Bacteria</taxon>
        <taxon>Pseudomonadati</taxon>
        <taxon>Pseudomonadota</taxon>
        <taxon>Alphaproteobacteria</taxon>
        <taxon>Hyphomicrobiales</taxon>
        <taxon>Phyllobacteriaceae</taxon>
        <taxon>Aerobium</taxon>
    </lineage>
</organism>
<dbReference type="PANTHER" id="PTHR37937:SF1">
    <property type="entry name" value="CONJUGATIVE TRANSFER: DNA TRANSPORT"/>
    <property type="match status" value="1"/>
</dbReference>
<proteinExistence type="inferred from homology"/>
<dbReference type="SUPFAM" id="SSF52540">
    <property type="entry name" value="P-loop containing nucleoside triphosphate hydrolases"/>
    <property type="match status" value="1"/>
</dbReference>
<evidence type="ECO:0000256" key="3">
    <source>
        <dbReference type="ARBA" id="ARBA00022475"/>
    </source>
</evidence>
<keyword evidence="6 7" id="KW-0472">Membrane</keyword>
<dbReference type="InterPro" id="IPR003688">
    <property type="entry name" value="TraG/VirD4"/>
</dbReference>
<comment type="similarity">
    <text evidence="2">Belongs to the VirD4/TraG family.</text>
</comment>
<feature type="non-terminal residue" evidence="8">
    <location>
        <position position="369"/>
    </location>
</feature>
<evidence type="ECO:0000256" key="4">
    <source>
        <dbReference type="ARBA" id="ARBA00022692"/>
    </source>
</evidence>
<dbReference type="Proteomes" id="UP000242763">
    <property type="component" value="Unassembled WGS sequence"/>
</dbReference>